<keyword evidence="3" id="KW-1185">Reference proteome</keyword>
<reference evidence="3" key="1">
    <citation type="submission" date="2017-02" db="EMBL/GenBank/DDBJ databases">
        <title>Pseudomonas floridae sp. nov., a novel pathogenic bacterial species isolated from tomato.</title>
        <authorList>
            <person name="Timilsina S."/>
            <person name="Vallad G.E."/>
            <person name="Jones J.B."/>
        </authorList>
    </citation>
    <scope>NUCLEOTIDE SEQUENCE [LARGE SCALE GENOMIC DNA]</scope>
    <source>
        <strain evidence="3">GEV388</strain>
    </source>
</reference>
<comment type="caution">
    <text evidence="2">The sequence shown here is derived from an EMBL/GenBank/DDBJ whole genome shotgun (WGS) entry which is preliminary data.</text>
</comment>
<dbReference type="Pfam" id="PF04299">
    <property type="entry name" value="FMN_bind_2"/>
    <property type="match status" value="1"/>
</dbReference>
<dbReference type="PIRSF" id="PIRSF010372">
    <property type="entry name" value="PaiB"/>
    <property type="match status" value="1"/>
</dbReference>
<feature type="region of interest" description="Disordered" evidence="1">
    <location>
        <begin position="173"/>
        <end position="209"/>
    </location>
</feature>
<name>A0A1X0N617_9PSED</name>
<dbReference type="PANTHER" id="PTHR35802">
    <property type="entry name" value="PROTEASE SYNTHASE AND SPORULATION PROTEIN PAI 2"/>
    <property type="match status" value="1"/>
</dbReference>
<dbReference type="OrthoDB" id="9794948at2"/>
<gene>
    <name evidence="2" type="ORF">BZK31_12640</name>
</gene>
<dbReference type="PANTHER" id="PTHR35802:SF1">
    <property type="entry name" value="PROTEASE SYNTHASE AND SPORULATION PROTEIN PAI 2"/>
    <property type="match status" value="1"/>
</dbReference>
<proteinExistence type="predicted"/>
<organism evidence="2 3">
    <name type="scientific">Pseudomonas floridensis</name>
    <dbReference type="NCBI Taxonomy" id="1958950"/>
    <lineage>
        <taxon>Bacteria</taxon>
        <taxon>Pseudomonadati</taxon>
        <taxon>Pseudomonadota</taxon>
        <taxon>Gammaproteobacteria</taxon>
        <taxon>Pseudomonadales</taxon>
        <taxon>Pseudomonadaceae</taxon>
        <taxon>Pseudomonas</taxon>
    </lineage>
</organism>
<sequence length="209" mass="23216">MYTPAAFNDTDIARLHEQMDQTRLAILVTWDEDGMQASHLPLVLRRDQGSRGTLYGHLAKANPQWRHLDTCSETLVIFPGGDAYVSPSYYPSKAEHGQVVPTWNYLAVHACGKAETFTDTQRLRGLLNELTIKHESDRAQPWSIDDAPADYIARMLGAIVGFALPVQRLEGKRKLSQNRSASDMDGVKNGLAASQKPNEQQLARLMGQG</sequence>
<protein>
    <submittedName>
        <fullName evidence="2">Transcriptional regulator</fullName>
    </submittedName>
</protein>
<evidence type="ECO:0000313" key="2">
    <source>
        <dbReference type="EMBL" id="ORC59012.1"/>
    </source>
</evidence>
<dbReference type="InterPro" id="IPR007396">
    <property type="entry name" value="TR_PAI2-type"/>
</dbReference>
<dbReference type="AlphaFoldDB" id="A0A1X0N617"/>
<evidence type="ECO:0000256" key="1">
    <source>
        <dbReference type="SAM" id="MobiDB-lite"/>
    </source>
</evidence>
<dbReference type="SUPFAM" id="SSF50475">
    <property type="entry name" value="FMN-binding split barrel"/>
    <property type="match status" value="1"/>
</dbReference>
<dbReference type="STRING" id="1958950.BZK31_12640"/>
<dbReference type="Gene3D" id="2.30.110.10">
    <property type="entry name" value="Electron Transport, Fmn-binding Protein, Chain A"/>
    <property type="match status" value="1"/>
</dbReference>
<dbReference type="Proteomes" id="UP000192815">
    <property type="component" value="Unassembled WGS sequence"/>
</dbReference>
<accession>A0A1X0N617</accession>
<dbReference type="EMBL" id="MUIO01000042">
    <property type="protein sequence ID" value="ORC59012.1"/>
    <property type="molecule type" value="Genomic_DNA"/>
</dbReference>
<dbReference type="RefSeq" id="WP_083183176.1">
    <property type="nucleotide sequence ID" value="NZ_CBCRZR010000034.1"/>
</dbReference>
<dbReference type="InterPro" id="IPR012349">
    <property type="entry name" value="Split_barrel_FMN-bd"/>
</dbReference>
<evidence type="ECO:0000313" key="3">
    <source>
        <dbReference type="Proteomes" id="UP000192815"/>
    </source>
</evidence>